<feature type="compositionally biased region" description="Basic and acidic residues" evidence="1">
    <location>
        <begin position="40"/>
        <end position="67"/>
    </location>
</feature>
<evidence type="ECO:0000313" key="3">
    <source>
        <dbReference type="Proteomes" id="UP000222523"/>
    </source>
</evidence>
<proteinExistence type="predicted"/>
<dbReference type="Proteomes" id="UP000222523">
    <property type="component" value="Unassembled WGS sequence"/>
</dbReference>
<feature type="compositionally biased region" description="Polar residues" evidence="1">
    <location>
        <begin position="29"/>
        <end position="38"/>
    </location>
</feature>
<evidence type="ECO:0000313" key="2">
    <source>
        <dbReference type="EMBL" id="PHJ79614.1"/>
    </source>
</evidence>
<name>A0ABX4KCK2_NOSLI</name>
<accession>A0ABX4KCK2</accession>
<dbReference type="EMBL" id="LAHC01000257">
    <property type="protein sequence ID" value="PHJ79614.1"/>
    <property type="molecule type" value="Genomic_DNA"/>
</dbReference>
<sequence>PETGSISDPVTDPNTILIDNTILSNNTVLSNIPNTNVFGQEKKPESPKKEKGKEEKKPSAQKKEESTPHWQTLVDTWFLFYEGKFNHKPSFSGSDPRDFKNILSRLQTRAAMKGMEWTEQHAAATLNMFLDVAIEDKWLNSNFLLSNLSRQFDKIVTYANSKANGETGRGTFQSALQKLNLLYPDD</sequence>
<protein>
    <submittedName>
        <fullName evidence="2">Uncharacterized protein</fullName>
    </submittedName>
</protein>
<keyword evidence="3" id="KW-1185">Reference proteome</keyword>
<gene>
    <name evidence="2" type="ORF">VF04_38155</name>
</gene>
<organism evidence="2 3">
    <name type="scientific">Nostoc linckia z7</name>
    <dbReference type="NCBI Taxonomy" id="1628745"/>
    <lineage>
        <taxon>Bacteria</taxon>
        <taxon>Bacillati</taxon>
        <taxon>Cyanobacteriota</taxon>
        <taxon>Cyanophyceae</taxon>
        <taxon>Nostocales</taxon>
        <taxon>Nostocaceae</taxon>
        <taxon>Nostoc</taxon>
    </lineage>
</organism>
<reference evidence="2 3" key="1">
    <citation type="submission" date="2015-02" db="EMBL/GenBank/DDBJ databases">
        <title>Nostoc linckia genome annotation.</title>
        <authorList>
            <person name="Zhou Z."/>
        </authorList>
    </citation>
    <scope>NUCLEOTIDE SEQUENCE [LARGE SCALE GENOMIC DNA]</scope>
    <source>
        <strain evidence="3">z7</strain>
    </source>
</reference>
<evidence type="ECO:0000256" key="1">
    <source>
        <dbReference type="SAM" id="MobiDB-lite"/>
    </source>
</evidence>
<feature type="non-terminal residue" evidence="2">
    <location>
        <position position="1"/>
    </location>
</feature>
<comment type="caution">
    <text evidence="2">The sequence shown here is derived from an EMBL/GenBank/DDBJ whole genome shotgun (WGS) entry which is preliminary data.</text>
</comment>
<dbReference type="RefSeq" id="WP_180267903.1">
    <property type="nucleotide sequence ID" value="NZ_LAHC01000257.1"/>
</dbReference>
<feature type="region of interest" description="Disordered" evidence="1">
    <location>
        <begin position="29"/>
        <end position="68"/>
    </location>
</feature>